<evidence type="ECO:0000256" key="2">
    <source>
        <dbReference type="ARBA" id="ARBA00022695"/>
    </source>
</evidence>
<dbReference type="Gene3D" id="1.10.10.1600">
    <property type="entry name" value="Bacterial DNA polymerase III alpha subunit, thumb domain"/>
    <property type="match status" value="1"/>
</dbReference>
<dbReference type="PANTHER" id="PTHR32294">
    <property type="entry name" value="DNA POLYMERASE III SUBUNIT ALPHA"/>
    <property type="match status" value="1"/>
</dbReference>
<feature type="non-terminal residue" evidence="7">
    <location>
        <position position="367"/>
    </location>
</feature>
<sequence length="367" mass="40636">IDLDFEDERRDEVISYVSQKYGQDHVAQIITFGTLGARAALRDVGRALGMPYSEVDRVARLVPFAPGMTLARALDENSELKNIYHEDAVVRNLIDSARGVEGIARHASTHAAGVVISKEPLTRYVPLQRVSKGNGETIAMTQFTMEDIARIGLLKMDFLGLANLTILGRAKEIIYQNRGIDIDLHNISMGDTKTFDLLSSGETAGIFQLEGAGMRRYIKELKPTTFSDISAMVALYRPGPMEQIPTFIKAKHGIEPIHYPHPTLASILEETYGVIVYQEQVLFIAQAFAGYSLGQADIFRKAMGKKIPEVMRKERRNFISGAKRNGFSAEVAGEVFALIEPFAGYAFNKAHSVSYALIAYHTAYLKA</sequence>
<proteinExistence type="predicted"/>
<dbReference type="EMBL" id="BARV01008105">
    <property type="protein sequence ID" value="GAI16417.1"/>
    <property type="molecule type" value="Genomic_DNA"/>
</dbReference>
<feature type="domain" description="DNA polymerase III alpha subunit finger" evidence="6">
    <location>
        <begin position="163"/>
        <end position="326"/>
    </location>
</feature>
<evidence type="ECO:0000256" key="4">
    <source>
        <dbReference type="ARBA" id="ARBA00022932"/>
    </source>
</evidence>
<dbReference type="AlphaFoldDB" id="X1LAR9"/>
<dbReference type="GO" id="GO:0008408">
    <property type="term" value="F:3'-5' exonuclease activity"/>
    <property type="evidence" value="ECO:0007669"/>
    <property type="project" value="InterPro"/>
</dbReference>
<comment type="caution">
    <text evidence="7">The sequence shown here is derived from an EMBL/GenBank/DDBJ whole genome shotgun (WGS) entry which is preliminary data.</text>
</comment>
<evidence type="ECO:0000259" key="6">
    <source>
        <dbReference type="Pfam" id="PF17657"/>
    </source>
</evidence>
<evidence type="ECO:0000313" key="7">
    <source>
        <dbReference type="EMBL" id="GAI16417.1"/>
    </source>
</evidence>
<feature type="non-terminal residue" evidence="7">
    <location>
        <position position="1"/>
    </location>
</feature>
<dbReference type="InterPro" id="IPR041931">
    <property type="entry name" value="DNA_pol3_alpha_thumb_dom"/>
</dbReference>
<protein>
    <submittedName>
        <fullName evidence="7">Uncharacterized protein</fullName>
    </submittedName>
</protein>
<accession>X1LAR9</accession>
<evidence type="ECO:0000259" key="5">
    <source>
        <dbReference type="Pfam" id="PF07733"/>
    </source>
</evidence>
<feature type="domain" description="Bacterial DNA polymerase III alpha subunit NTPase" evidence="5">
    <location>
        <begin position="1"/>
        <end position="160"/>
    </location>
</feature>
<dbReference type="GO" id="GO:0003887">
    <property type="term" value="F:DNA-directed DNA polymerase activity"/>
    <property type="evidence" value="ECO:0007669"/>
    <property type="project" value="UniProtKB-KW"/>
</dbReference>
<keyword evidence="2" id="KW-0548">Nucleotidyltransferase</keyword>
<dbReference type="InterPro" id="IPR004805">
    <property type="entry name" value="DnaE2/DnaE/PolC"/>
</dbReference>
<dbReference type="GO" id="GO:0006260">
    <property type="term" value="P:DNA replication"/>
    <property type="evidence" value="ECO:0007669"/>
    <property type="project" value="UniProtKB-KW"/>
</dbReference>
<dbReference type="NCBIfam" id="TIGR00594">
    <property type="entry name" value="polc"/>
    <property type="match status" value="1"/>
</dbReference>
<dbReference type="Pfam" id="PF07733">
    <property type="entry name" value="DNA_pol3_alpha"/>
    <property type="match status" value="1"/>
</dbReference>
<organism evidence="7">
    <name type="scientific">marine sediment metagenome</name>
    <dbReference type="NCBI Taxonomy" id="412755"/>
    <lineage>
        <taxon>unclassified sequences</taxon>
        <taxon>metagenomes</taxon>
        <taxon>ecological metagenomes</taxon>
    </lineage>
</organism>
<keyword evidence="1" id="KW-0808">Transferase</keyword>
<dbReference type="Pfam" id="PF17657">
    <property type="entry name" value="DNA_pol3_finger"/>
    <property type="match status" value="1"/>
</dbReference>
<keyword evidence="3" id="KW-0235">DNA replication</keyword>
<evidence type="ECO:0000256" key="1">
    <source>
        <dbReference type="ARBA" id="ARBA00022679"/>
    </source>
</evidence>
<gene>
    <name evidence="7" type="ORF">S06H3_16388</name>
</gene>
<reference evidence="7" key="1">
    <citation type="journal article" date="2014" name="Front. Microbiol.">
        <title>High frequency of phylogenetically diverse reductive dehalogenase-homologous genes in deep subseafloor sedimentary metagenomes.</title>
        <authorList>
            <person name="Kawai M."/>
            <person name="Futagami T."/>
            <person name="Toyoda A."/>
            <person name="Takaki Y."/>
            <person name="Nishi S."/>
            <person name="Hori S."/>
            <person name="Arai W."/>
            <person name="Tsubouchi T."/>
            <person name="Morono Y."/>
            <person name="Uchiyama I."/>
            <person name="Ito T."/>
            <person name="Fujiyama A."/>
            <person name="Inagaki F."/>
            <person name="Takami H."/>
        </authorList>
    </citation>
    <scope>NUCLEOTIDE SEQUENCE</scope>
    <source>
        <strain evidence="7">Expedition CK06-06</strain>
    </source>
</reference>
<evidence type="ECO:0000256" key="3">
    <source>
        <dbReference type="ARBA" id="ARBA00022705"/>
    </source>
</evidence>
<keyword evidence="4" id="KW-0239">DNA-directed DNA polymerase</keyword>
<dbReference type="InterPro" id="IPR040982">
    <property type="entry name" value="DNA_pol3_finger"/>
</dbReference>
<dbReference type="InterPro" id="IPR011708">
    <property type="entry name" value="DNA_pol3_alpha_NTPase_dom"/>
</dbReference>
<name>X1LAR9_9ZZZZ</name>
<dbReference type="PANTHER" id="PTHR32294:SF0">
    <property type="entry name" value="DNA POLYMERASE III SUBUNIT ALPHA"/>
    <property type="match status" value="1"/>
</dbReference>